<feature type="region of interest" description="Disordered" evidence="1">
    <location>
        <begin position="1"/>
        <end position="85"/>
    </location>
</feature>
<evidence type="ECO:0000256" key="1">
    <source>
        <dbReference type="SAM" id="MobiDB-lite"/>
    </source>
</evidence>
<evidence type="ECO:0000313" key="3">
    <source>
        <dbReference type="Proteomes" id="UP000198900"/>
    </source>
</evidence>
<accession>A0A7Z7BMB9</accession>
<keyword evidence="3" id="KW-1185">Reference proteome</keyword>
<name>A0A7Z7BMB9_9BURK</name>
<dbReference type="Proteomes" id="UP000198900">
    <property type="component" value="Unassembled WGS sequence"/>
</dbReference>
<comment type="caution">
    <text evidence="2">The sequence shown here is derived from an EMBL/GenBank/DDBJ whole genome shotgun (WGS) entry which is preliminary data.</text>
</comment>
<dbReference type="AlphaFoldDB" id="A0A7Z7BMB9"/>
<evidence type="ECO:0000313" key="2">
    <source>
        <dbReference type="EMBL" id="SDJ58303.1"/>
    </source>
</evidence>
<organism evidence="2 3">
    <name type="scientific">Paraburkholderia steynii</name>
    <dbReference type="NCBI Taxonomy" id="1245441"/>
    <lineage>
        <taxon>Bacteria</taxon>
        <taxon>Pseudomonadati</taxon>
        <taxon>Pseudomonadota</taxon>
        <taxon>Betaproteobacteria</taxon>
        <taxon>Burkholderiales</taxon>
        <taxon>Burkholderiaceae</taxon>
        <taxon>Paraburkholderia</taxon>
    </lineage>
</organism>
<reference evidence="2" key="1">
    <citation type="submission" date="2016-10" db="EMBL/GenBank/DDBJ databases">
        <authorList>
            <person name="Varghese N."/>
            <person name="Submissions S."/>
        </authorList>
    </citation>
    <scope>NUCLEOTIDE SEQUENCE [LARGE SCALE GENOMIC DNA]</scope>
    <source>
        <strain evidence="2">YR281</strain>
    </source>
</reference>
<protein>
    <submittedName>
        <fullName evidence="2">Uncharacterized protein</fullName>
    </submittedName>
</protein>
<gene>
    <name evidence="2" type="ORF">SAMN04487926_1681</name>
</gene>
<dbReference type="EMBL" id="FNDI01000068">
    <property type="protein sequence ID" value="SDJ58303.1"/>
    <property type="molecule type" value="Genomic_DNA"/>
</dbReference>
<proteinExistence type="predicted"/>
<sequence length="85" mass="9347">MKHEGKARMPAKGQNTHQPGPRSKNPKPNPASQTEPNPIERSVYNRKDSLHKPQNPSPGSAASPPRTIWKPNLPAARANGFSSYR</sequence>